<comment type="caution">
    <text evidence="2">The sequence shown here is derived from an EMBL/GenBank/DDBJ whole genome shotgun (WGS) entry which is preliminary data.</text>
</comment>
<evidence type="ECO:0000313" key="3">
    <source>
        <dbReference type="Proteomes" id="UP000732380"/>
    </source>
</evidence>
<dbReference type="Proteomes" id="UP000732380">
    <property type="component" value="Unassembled WGS sequence"/>
</dbReference>
<dbReference type="AlphaFoldDB" id="A0A9P7Q4E5"/>
<name>A0A9P7Q4E5_9HYPO</name>
<dbReference type="PANTHER" id="PTHR35605:SF1">
    <property type="entry name" value="ECP2 EFFECTOR PROTEIN DOMAIN-CONTAINING PROTEIN-RELATED"/>
    <property type="match status" value="1"/>
</dbReference>
<organism evidence="2 3">
    <name type="scientific">Claviceps humidiphila</name>
    <dbReference type="NCBI Taxonomy" id="1294629"/>
    <lineage>
        <taxon>Eukaryota</taxon>
        <taxon>Fungi</taxon>
        <taxon>Dikarya</taxon>
        <taxon>Ascomycota</taxon>
        <taxon>Pezizomycotina</taxon>
        <taxon>Sordariomycetes</taxon>
        <taxon>Hypocreomycetidae</taxon>
        <taxon>Hypocreales</taxon>
        <taxon>Clavicipitaceae</taxon>
        <taxon>Claviceps</taxon>
    </lineage>
</organism>
<reference evidence="2 3" key="1">
    <citation type="journal article" date="2020" name="bioRxiv">
        <title>Whole genome comparisons of ergot fungi reveals the divergence and evolution of species within the genus Claviceps are the result of varying mechanisms driving genome evolution and host range expansion.</title>
        <authorList>
            <person name="Wyka S.A."/>
            <person name="Mondo S.J."/>
            <person name="Liu M."/>
            <person name="Dettman J."/>
            <person name="Nalam V."/>
            <person name="Broders K.D."/>
        </authorList>
    </citation>
    <scope>NUCLEOTIDE SEQUENCE [LARGE SCALE GENOMIC DNA]</scope>
    <source>
        <strain evidence="2 3">LM576</strain>
    </source>
</reference>
<proteinExistence type="predicted"/>
<gene>
    <name evidence="2" type="ORF">E4U13_006288</name>
</gene>
<keyword evidence="1" id="KW-0732">Signal</keyword>
<dbReference type="PANTHER" id="PTHR35605">
    <property type="entry name" value="ECP2 EFFECTOR PROTEIN DOMAIN-CONTAINING PROTEIN-RELATED"/>
    <property type="match status" value="1"/>
</dbReference>
<accession>A0A9P7Q4E5</accession>
<feature type="signal peptide" evidence="1">
    <location>
        <begin position="1"/>
        <end position="19"/>
    </location>
</feature>
<sequence>MAFLKALVLLGAVSSKVLAIEAPLPGYGVADLAWDIHVAPGETPINLNGTIEQITSQMKDINPRWVQDLEARKPPPVDAAHVQARDKYLRFYCGSKPYDWWYAETSHIKEGIDYLSKVSGKPRSGPGPGKCARVSCSYLAAIWWCNDKSEDVELGSFSEIADAARIIVEKCPMGIFGQYVRGQAFLPADWNVIVRRDTDKC</sequence>
<evidence type="ECO:0000256" key="1">
    <source>
        <dbReference type="SAM" id="SignalP"/>
    </source>
</evidence>
<evidence type="ECO:0000313" key="2">
    <source>
        <dbReference type="EMBL" id="KAG6120573.1"/>
    </source>
</evidence>
<protein>
    <submittedName>
        <fullName evidence="2">Uncharacterized protein</fullName>
    </submittedName>
</protein>
<dbReference type="EMBL" id="SRQM01000054">
    <property type="protein sequence ID" value="KAG6120573.1"/>
    <property type="molecule type" value="Genomic_DNA"/>
</dbReference>
<keyword evidence="3" id="KW-1185">Reference proteome</keyword>
<feature type="chain" id="PRO_5040467827" evidence="1">
    <location>
        <begin position="20"/>
        <end position="201"/>
    </location>
</feature>